<protein>
    <submittedName>
        <fullName evidence="2">UPF0301 protein Plut_0637 isoform X2</fullName>
    </submittedName>
</protein>
<organism evidence="2">
    <name type="scientific">Rhizophora mucronata</name>
    <name type="common">Asiatic mangrove</name>
    <dbReference type="NCBI Taxonomy" id="61149"/>
    <lineage>
        <taxon>Eukaryota</taxon>
        <taxon>Viridiplantae</taxon>
        <taxon>Streptophyta</taxon>
        <taxon>Embryophyta</taxon>
        <taxon>Tracheophyta</taxon>
        <taxon>Spermatophyta</taxon>
        <taxon>Magnoliopsida</taxon>
        <taxon>eudicotyledons</taxon>
        <taxon>Gunneridae</taxon>
        <taxon>Pentapetalae</taxon>
        <taxon>rosids</taxon>
        <taxon>fabids</taxon>
        <taxon>Malpighiales</taxon>
        <taxon>Rhizophoraceae</taxon>
        <taxon>Rhizophora</taxon>
    </lineage>
</organism>
<accession>A0A2P2JAD8</accession>
<evidence type="ECO:0000256" key="1">
    <source>
        <dbReference type="SAM" id="Phobius"/>
    </source>
</evidence>
<keyword evidence="1" id="KW-1133">Transmembrane helix</keyword>
<name>A0A2P2JAD8_RHIMU</name>
<dbReference type="AlphaFoldDB" id="A0A2P2JAD8"/>
<feature type="transmembrane region" description="Helical" evidence="1">
    <location>
        <begin position="63"/>
        <end position="87"/>
    </location>
</feature>
<evidence type="ECO:0000313" key="2">
    <source>
        <dbReference type="EMBL" id="MBW90456.1"/>
    </source>
</evidence>
<keyword evidence="1" id="KW-0472">Membrane</keyword>
<reference evidence="2" key="1">
    <citation type="submission" date="2018-02" db="EMBL/GenBank/DDBJ databases">
        <title>Rhizophora mucronata_Transcriptome.</title>
        <authorList>
            <person name="Meera S.P."/>
            <person name="Sreeshan A."/>
            <person name="Augustine A."/>
        </authorList>
    </citation>
    <scope>NUCLEOTIDE SEQUENCE</scope>
    <source>
        <tissue evidence="2">Leaf</tissue>
    </source>
</reference>
<keyword evidence="1" id="KW-0812">Transmembrane</keyword>
<dbReference type="EMBL" id="GGEC01009973">
    <property type="protein sequence ID" value="MBW90456.1"/>
    <property type="molecule type" value="Transcribed_RNA"/>
</dbReference>
<sequence length="95" mass="10555">MEACFLTSNSFIRVSEFVPSSIKGPVLAYPKRNFTQFHPRRSSLPSPIIRKSPSATGSSSLTFYFLSLVQSFVLFYVILGSLIVYLVRGCSQLLG</sequence>
<proteinExistence type="predicted"/>